<dbReference type="CDD" id="cd07377">
    <property type="entry name" value="WHTH_GntR"/>
    <property type="match status" value="1"/>
</dbReference>
<dbReference type="PANTHER" id="PTHR44846:SF17">
    <property type="entry name" value="GNTR-FAMILY TRANSCRIPTIONAL REGULATOR"/>
    <property type="match status" value="1"/>
</dbReference>
<dbReference type="Pfam" id="PF00392">
    <property type="entry name" value="GntR"/>
    <property type="match status" value="1"/>
</dbReference>
<dbReference type="InterPro" id="IPR036390">
    <property type="entry name" value="WH_DNA-bd_sf"/>
</dbReference>
<dbReference type="SUPFAM" id="SSF46785">
    <property type="entry name" value="Winged helix' DNA-binding domain"/>
    <property type="match status" value="1"/>
</dbReference>
<sequence length="114" mass="12580">MSLAANDPRPPYVQVADELRKDVASNVLPAGERLPSIRALANRFAVAQMTVQNALRLLREEGVIETTPNRGSFVTRKRPEAGGDALTALAEEVRSLREDYQHLSSRLQALEGRD</sequence>
<dbReference type="EMBL" id="BAAAZO010000009">
    <property type="protein sequence ID" value="GAA3624386.1"/>
    <property type="molecule type" value="Genomic_DNA"/>
</dbReference>
<evidence type="ECO:0000313" key="6">
    <source>
        <dbReference type="EMBL" id="GAA3624386.1"/>
    </source>
</evidence>
<dbReference type="PROSITE" id="PS50949">
    <property type="entry name" value="HTH_GNTR"/>
    <property type="match status" value="1"/>
</dbReference>
<dbReference type="InterPro" id="IPR050679">
    <property type="entry name" value="Bact_HTH_transcr_reg"/>
</dbReference>
<dbReference type="RefSeq" id="WP_231487760.1">
    <property type="nucleotide sequence ID" value="NZ_BAAAZO010000009.1"/>
</dbReference>
<comment type="caution">
    <text evidence="6">The sequence shown here is derived from an EMBL/GenBank/DDBJ whole genome shotgun (WGS) entry which is preliminary data.</text>
</comment>
<evidence type="ECO:0000256" key="1">
    <source>
        <dbReference type="ARBA" id="ARBA00023015"/>
    </source>
</evidence>
<reference evidence="7" key="1">
    <citation type="journal article" date="2019" name="Int. J. Syst. Evol. Microbiol.">
        <title>The Global Catalogue of Microorganisms (GCM) 10K type strain sequencing project: providing services to taxonomists for standard genome sequencing and annotation.</title>
        <authorList>
            <consortium name="The Broad Institute Genomics Platform"/>
            <consortium name="The Broad Institute Genome Sequencing Center for Infectious Disease"/>
            <person name="Wu L."/>
            <person name="Ma J."/>
        </authorList>
    </citation>
    <scope>NUCLEOTIDE SEQUENCE [LARGE SCALE GENOMIC DNA]</scope>
    <source>
        <strain evidence="7">JCM 16902</strain>
    </source>
</reference>
<evidence type="ECO:0000256" key="2">
    <source>
        <dbReference type="ARBA" id="ARBA00023125"/>
    </source>
</evidence>
<evidence type="ECO:0000256" key="3">
    <source>
        <dbReference type="ARBA" id="ARBA00023163"/>
    </source>
</evidence>
<evidence type="ECO:0000259" key="5">
    <source>
        <dbReference type="PROSITE" id="PS50949"/>
    </source>
</evidence>
<evidence type="ECO:0000313" key="7">
    <source>
        <dbReference type="Proteomes" id="UP001501074"/>
    </source>
</evidence>
<gene>
    <name evidence="6" type="ORF">GCM10022223_46810</name>
</gene>
<proteinExistence type="predicted"/>
<keyword evidence="7" id="KW-1185">Reference proteome</keyword>
<keyword evidence="2" id="KW-0238">DNA-binding</keyword>
<feature type="coiled-coil region" evidence="4">
    <location>
        <begin position="86"/>
        <end position="113"/>
    </location>
</feature>
<accession>A0ABP7A3S2</accession>
<dbReference type="Gene3D" id="1.10.10.10">
    <property type="entry name" value="Winged helix-like DNA-binding domain superfamily/Winged helix DNA-binding domain"/>
    <property type="match status" value="1"/>
</dbReference>
<keyword evidence="3" id="KW-0804">Transcription</keyword>
<dbReference type="PANTHER" id="PTHR44846">
    <property type="entry name" value="MANNOSYL-D-GLYCERATE TRANSPORT/METABOLISM SYSTEM REPRESSOR MNGR-RELATED"/>
    <property type="match status" value="1"/>
</dbReference>
<dbReference type="Proteomes" id="UP001501074">
    <property type="component" value="Unassembled WGS sequence"/>
</dbReference>
<dbReference type="InterPro" id="IPR036388">
    <property type="entry name" value="WH-like_DNA-bd_sf"/>
</dbReference>
<dbReference type="SMART" id="SM00345">
    <property type="entry name" value="HTH_GNTR"/>
    <property type="match status" value="1"/>
</dbReference>
<evidence type="ECO:0000256" key="4">
    <source>
        <dbReference type="SAM" id="Coils"/>
    </source>
</evidence>
<feature type="domain" description="HTH gntR-type" evidence="5">
    <location>
        <begin position="9"/>
        <end position="77"/>
    </location>
</feature>
<keyword evidence="1" id="KW-0805">Transcription regulation</keyword>
<dbReference type="PRINTS" id="PR00035">
    <property type="entry name" value="HTHGNTR"/>
</dbReference>
<name>A0ABP7A3S2_9ACTN</name>
<keyword evidence="4" id="KW-0175">Coiled coil</keyword>
<dbReference type="InterPro" id="IPR000524">
    <property type="entry name" value="Tscrpt_reg_HTH_GntR"/>
</dbReference>
<protein>
    <recommendedName>
        <fullName evidence="5">HTH gntR-type domain-containing protein</fullName>
    </recommendedName>
</protein>
<organism evidence="6 7">
    <name type="scientific">Kineosporia mesophila</name>
    <dbReference type="NCBI Taxonomy" id="566012"/>
    <lineage>
        <taxon>Bacteria</taxon>
        <taxon>Bacillati</taxon>
        <taxon>Actinomycetota</taxon>
        <taxon>Actinomycetes</taxon>
        <taxon>Kineosporiales</taxon>
        <taxon>Kineosporiaceae</taxon>
        <taxon>Kineosporia</taxon>
    </lineage>
</organism>